<dbReference type="Pfam" id="PF13936">
    <property type="entry name" value="HTH_38"/>
    <property type="match status" value="1"/>
</dbReference>
<keyword evidence="5" id="KW-0233">DNA recombination</keyword>
<accession>A0A840V855</accession>
<comment type="similarity">
    <text evidence="2">Belongs to the transposase IS30 family.</text>
</comment>
<dbReference type="RefSeq" id="WP_184022395.1">
    <property type="nucleotide sequence ID" value="NZ_JACHFD010000042.1"/>
</dbReference>
<keyword evidence="4" id="KW-0238">DNA-binding</keyword>
<dbReference type="InterPro" id="IPR053392">
    <property type="entry name" value="Transposase_IS30-like"/>
</dbReference>
<dbReference type="InterPro" id="IPR001584">
    <property type="entry name" value="Integrase_cat-core"/>
</dbReference>
<name>A0A840V855_9BACT</name>
<evidence type="ECO:0000313" key="7">
    <source>
        <dbReference type="EMBL" id="MBB5353903.1"/>
    </source>
</evidence>
<dbReference type="GO" id="GO:0015074">
    <property type="term" value="P:DNA integration"/>
    <property type="evidence" value="ECO:0007669"/>
    <property type="project" value="InterPro"/>
</dbReference>
<dbReference type="NCBIfam" id="NF033563">
    <property type="entry name" value="transpos_IS30"/>
    <property type="match status" value="1"/>
</dbReference>
<dbReference type="InterPro" id="IPR001598">
    <property type="entry name" value="Transposase_IS30_CS"/>
</dbReference>
<evidence type="ECO:0000256" key="1">
    <source>
        <dbReference type="ARBA" id="ARBA00002190"/>
    </source>
</evidence>
<dbReference type="PANTHER" id="PTHR10948">
    <property type="entry name" value="TRANSPOSASE"/>
    <property type="match status" value="1"/>
</dbReference>
<dbReference type="Gene3D" id="1.10.10.60">
    <property type="entry name" value="Homeodomain-like"/>
    <property type="match status" value="1"/>
</dbReference>
<evidence type="ECO:0000313" key="8">
    <source>
        <dbReference type="Proteomes" id="UP000557717"/>
    </source>
</evidence>
<dbReference type="PROSITE" id="PS50994">
    <property type="entry name" value="INTEGRASE"/>
    <property type="match status" value="1"/>
</dbReference>
<dbReference type="PROSITE" id="PS01043">
    <property type="entry name" value="TRANSPOSASE_IS30"/>
    <property type="match status" value="1"/>
</dbReference>
<dbReference type="PANTHER" id="PTHR10948:SF23">
    <property type="entry name" value="TRANSPOSASE INSI FOR INSERTION SEQUENCE ELEMENT IS30A-RELATED"/>
    <property type="match status" value="1"/>
</dbReference>
<evidence type="ECO:0000256" key="4">
    <source>
        <dbReference type="ARBA" id="ARBA00023125"/>
    </source>
</evidence>
<sequence length="315" mass="37280">MKNYQQLSNDERYQIGAMRRVKFSLRAIARELGRSPSTISREIRRNAYPTDGRYKPLHACQMARGRRRRARQGTCFSGYVWEIVRSLLRRKLSPMQVSGVLKRFRIVSISHETIYQHVWDDRRYGGDLHTNLRQASKKRRKRYGQYDSRGRLAGKRPIATRPIGAENRSRLGHWEIDTVLGSGKACILTLVERKTGYLQIAKLTARTKEEVFKAMMLLTHRHRRRYLTITADNGCEFHGYREIEEELSMRFYFAPPHHSWERGTNENTNGLIRQYLPKATSMEKLTQEQCDWIANELNERPRERYNFRTPNELFL</sequence>
<comment type="function">
    <text evidence="1">Required for the transposition of the insertion element.</text>
</comment>
<dbReference type="InterPro" id="IPR051917">
    <property type="entry name" value="Transposase-Integrase"/>
</dbReference>
<dbReference type="Proteomes" id="UP000557717">
    <property type="component" value="Unassembled WGS sequence"/>
</dbReference>
<dbReference type="GO" id="GO:0005829">
    <property type="term" value="C:cytosol"/>
    <property type="evidence" value="ECO:0007669"/>
    <property type="project" value="TreeGrafter"/>
</dbReference>
<keyword evidence="8" id="KW-1185">Reference proteome</keyword>
<evidence type="ECO:0000259" key="6">
    <source>
        <dbReference type="PROSITE" id="PS50994"/>
    </source>
</evidence>
<comment type="caution">
    <text evidence="7">The sequence shown here is derived from an EMBL/GenBank/DDBJ whole genome shotgun (WGS) entry which is preliminary data.</text>
</comment>
<reference evidence="7 8" key="1">
    <citation type="submission" date="2020-08" db="EMBL/GenBank/DDBJ databases">
        <title>Genomic Encyclopedia of Type Strains, Phase IV (KMG-IV): sequencing the most valuable type-strain genomes for metagenomic binning, comparative biology and taxonomic classification.</title>
        <authorList>
            <person name="Goeker M."/>
        </authorList>
    </citation>
    <scope>NUCLEOTIDE SEQUENCE [LARGE SCALE GENOMIC DNA]</scope>
    <source>
        <strain evidence="7 8">YC6886</strain>
    </source>
</reference>
<protein>
    <submittedName>
        <fullName evidence="7">IS30 family transposase</fullName>
    </submittedName>
</protein>
<feature type="domain" description="Integrase catalytic" evidence="6">
    <location>
        <begin position="158"/>
        <end position="315"/>
    </location>
</feature>
<dbReference type="EMBL" id="JACHFD010000042">
    <property type="protein sequence ID" value="MBB5353903.1"/>
    <property type="molecule type" value="Genomic_DNA"/>
</dbReference>
<dbReference type="InterPro" id="IPR036397">
    <property type="entry name" value="RNaseH_sf"/>
</dbReference>
<dbReference type="Gene3D" id="3.30.420.10">
    <property type="entry name" value="Ribonuclease H-like superfamily/Ribonuclease H"/>
    <property type="match status" value="1"/>
</dbReference>
<evidence type="ECO:0000256" key="3">
    <source>
        <dbReference type="ARBA" id="ARBA00022578"/>
    </source>
</evidence>
<gene>
    <name evidence="7" type="ORF">HNR46_004168</name>
</gene>
<dbReference type="SUPFAM" id="SSF53098">
    <property type="entry name" value="Ribonuclease H-like"/>
    <property type="match status" value="1"/>
</dbReference>
<keyword evidence="3" id="KW-0815">Transposition</keyword>
<evidence type="ECO:0000256" key="5">
    <source>
        <dbReference type="ARBA" id="ARBA00023172"/>
    </source>
</evidence>
<evidence type="ECO:0000256" key="2">
    <source>
        <dbReference type="ARBA" id="ARBA00006363"/>
    </source>
</evidence>
<dbReference type="GO" id="GO:0006313">
    <property type="term" value="P:DNA transposition"/>
    <property type="evidence" value="ECO:0007669"/>
    <property type="project" value="InterPro"/>
</dbReference>
<dbReference type="InterPro" id="IPR025246">
    <property type="entry name" value="IS30-like_HTH"/>
</dbReference>
<dbReference type="GO" id="GO:0003677">
    <property type="term" value="F:DNA binding"/>
    <property type="evidence" value="ECO:0007669"/>
    <property type="project" value="UniProtKB-KW"/>
</dbReference>
<dbReference type="GO" id="GO:0004803">
    <property type="term" value="F:transposase activity"/>
    <property type="evidence" value="ECO:0007669"/>
    <property type="project" value="InterPro"/>
</dbReference>
<proteinExistence type="inferred from homology"/>
<dbReference type="AlphaFoldDB" id="A0A840V855"/>
<organism evidence="7 8">
    <name type="scientific">Haloferula luteola</name>
    <dbReference type="NCBI Taxonomy" id="595692"/>
    <lineage>
        <taxon>Bacteria</taxon>
        <taxon>Pseudomonadati</taxon>
        <taxon>Verrucomicrobiota</taxon>
        <taxon>Verrucomicrobiia</taxon>
        <taxon>Verrucomicrobiales</taxon>
        <taxon>Verrucomicrobiaceae</taxon>
        <taxon>Haloferula</taxon>
    </lineage>
</organism>
<dbReference type="InterPro" id="IPR012337">
    <property type="entry name" value="RNaseH-like_sf"/>
</dbReference>